<keyword evidence="2" id="KW-1185">Reference proteome</keyword>
<sequence>MADQTKLIEGLQKRLQILEDKDALATLLNRYCNIADAKDWEGYADTYVDEGAKMTLESWGDMVGKENIAKAASVEQVFEGLQHTMTNMEFPVDGSDNATGIAYL</sequence>
<organism evidence="1 2">
    <name type="scientific">Neophaeococcomyces mojaviensis</name>
    <dbReference type="NCBI Taxonomy" id="3383035"/>
    <lineage>
        <taxon>Eukaryota</taxon>
        <taxon>Fungi</taxon>
        <taxon>Dikarya</taxon>
        <taxon>Ascomycota</taxon>
        <taxon>Pezizomycotina</taxon>
        <taxon>Eurotiomycetes</taxon>
        <taxon>Chaetothyriomycetidae</taxon>
        <taxon>Chaetothyriales</taxon>
        <taxon>Chaetothyriales incertae sedis</taxon>
        <taxon>Neophaeococcomyces</taxon>
    </lineage>
</organism>
<proteinExistence type="predicted"/>
<comment type="caution">
    <text evidence="1">The sequence shown here is derived from an EMBL/GenBank/DDBJ whole genome shotgun (WGS) entry which is preliminary data.</text>
</comment>
<gene>
    <name evidence="1" type="ORF">H2198_004164</name>
</gene>
<dbReference type="EMBL" id="JAPDRQ010000061">
    <property type="protein sequence ID" value="KAJ9657636.1"/>
    <property type="molecule type" value="Genomic_DNA"/>
</dbReference>
<protein>
    <submittedName>
        <fullName evidence="1">Uncharacterized protein</fullName>
    </submittedName>
</protein>
<dbReference type="Proteomes" id="UP001172386">
    <property type="component" value="Unassembled WGS sequence"/>
</dbReference>
<name>A0ACC3A982_9EURO</name>
<evidence type="ECO:0000313" key="1">
    <source>
        <dbReference type="EMBL" id="KAJ9657636.1"/>
    </source>
</evidence>
<evidence type="ECO:0000313" key="2">
    <source>
        <dbReference type="Proteomes" id="UP001172386"/>
    </source>
</evidence>
<accession>A0ACC3A982</accession>
<reference evidence="1" key="1">
    <citation type="submission" date="2022-10" db="EMBL/GenBank/DDBJ databases">
        <title>Culturing micro-colonial fungi from biological soil crusts in the Mojave desert and describing Neophaeococcomyces mojavensis, and introducing the new genera and species Taxawa tesnikishii.</title>
        <authorList>
            <person name="Kurbessoian T."/>
            <person name="Stajich J.E."/>
        </authorList>
    </citation>
    <scope>NUCLEOTIDE SEQUENCE</scope>
    <source>
        <strain evidence="1">JES_112</strain>
    </source>
</reference>